<sequence>MKASILFKQIISIGITSILFGCSTTEKCKESVSKSSPISGFSFLTSQSPNQVHIINLQEISTRTIDEKDKKINYGYSSLRIYYGDYGSKLEKYKEFDGFDLATIDNFEVKWQDDNVALINVYRKAEGGTRFKDETIRLDTSI</sequence>
<comment type="caution">
    <text evidence="1">The sequence shown here is derived from an EMBL/GenBank/DDBJ whole genome shotgun (WGS) entry which is preliminary data.</text>
</comment>
<dbReference type="Proteomes" id="UP001307168">
    <property type="component" value="Unassembled WGS sequence"/>
</dbReference>
<protein>
    <recommendedName>
        <fullName evidence="3">Lipoprotein</fullName>
    </recommendedName>
</protein>
<name>A0AAW9NH21_9BACI</name>
<keyword evidence="2" id="KW-1185">Reference proteome</keyword>
<dbReference type="AlphaFoldDB" id="A0AAW9NH21"/>
<organism evidence="1 2">
    <name type="scientific">Peribacillus castrilensis</name>
    <dbReference type="NCBI Taxonomy" id="2897690"/>
    <lineage>
        <taxon>Bacteria</taxon>
        <taxon>Bacillati</taxon>
        <taxon>Bacillota</taxon>
        <taxon>Bacilli</taxon>
        <taxon>Bacillales</taxon>
        <taxon>Bacillaceae</taxon>
        <taxon>Peribacillus</taxon>
    </lineage>
</organism>
<evidence type="ECO:0000313" key="1">
    <source>
        <dbReference type="EMBL" id="MEC0275458.1"/>
    </source>
</evidence>
<proteinExistence type="predicted"/>
<reference evidence="1 2" key="1">
    <citation type="submission" date="2023-03" db="EMBL/GenBank/DDBJ databases">
        <title>Bacillus Genome Sequencing.</title>
        <authorList>
            <person name="Dunlap C."/>
        </authorList>
    </citation>
    <scope>NUCLEOTIDE SEQUENCE [LARGE SCALE GENOMIC DNA]</scope>
    <source>
        <strain evidence="1 2">B-41290</strain>
    </source>
</reference>
<accession>A0AAW9NH21</accession>
<evidence type="ECO:0008006" key="3">
    <source>
        <dbReference type="Google" id="ProtNLM"/>
    </source>
</evidence>
<dbReference type="RefSeq" id="WP_367407630.1">
    <property type="nucleotide sequence ID" value="NZ_JARNBH010000022.1"/>
</dbReference>
<dbReference type="PROSITE" id="PS51257">
    <property type="entry name" value="PROKAR_LIPOPROTEIN"/>
    <property type="match status" value="1"/>
</dbReference>
<gene>
    <name evidence="1" type="ORF">P4706_20655</name>
</gene>
<evidence type="ECO:0000313" key="2">
    <source>
        <dbReference type="Proteomes" id="UP001307168"/>
    </source>
</evidence>
<dbReference type="EMBL" id="JARNBH010000022">
    <property type="protein sequence ID" value="MEC0275458.1"/>
    <property type="molecule type" value="Genomic_DNA"/>
</dbReference>